<sequence length="440" mass="52154">MKIFFFQRFLVFIVGFVIGFITVLLYECIDYIFASPRFYNDLSKSKLTAVQHWPQNAENYKLWRQNQNILISKVDLDFSIYGKQSQFSFIFPLENDTIILESEWLRNKVPIACIVFVEKLKLASTIRDTWGKHCNHLLFFSQHLIDVNLSVINLGIKYTSSWQLLCEVMNYIWSRRNEILLHWTIFVKDDTIVIPENLRYMIAPLNFREPYYLGHAVVLWGLPYNVAQAGYVLSYEVLSRLMKIFDTSKKCAAGGKYWKKEDYYLGKHLMSLGIHPLDTRDSEKRATFHGFSLNTLQWGLARPGSYYTKALYQPGLECCSNQTITFNIREVDQMRTISYILYRLRIFENGIYGNRPASTPIPENEVWRSALREEFNLTVVKEISSEEYFKIWREKYSEPEHFIAMKFRKMPKAIKSFMDIYELQTKTFLILRLFILFTKR</sequence>
<proteinExistence type="inferred from homology"/>
<dbReference type="PANTHER" id="PTHR23033:SF14">
    <property type="entry name" value="GLYCOPROTEIN-N-ACETYLGALACTOSAMINE 3-BETA-GALACTOSYLTRANSFERASE 1-RELATED"/>
    <property type="match status" value="1"/>
</dbReference>
<dbReference type="GeneID" id="105362043"/>
<dbReference type="AlphaFoldDB" id="A0AAJ7DV89"/>
<dbReference type="Proteomes" id="UP000695007">
    <property type="component" value="Unplaced"/>
</dbReference>
<dbReference type="KEGG" id="csol:105362043"/>
<dbReference type="GO" id="GO:0016263">
    <property type="term" value="F:glycoprotein-N-acetylgalactosamine 3-beta-galactosyltransferase activity"/>
    <property type="evidence" value="ECO:0007669"/>
    <property type="project" value="TreeGrafter"/>
</dbReference>
<dbReference type="GO" id="GO:0016020">
    <property type="term" value="C:membrane"/>
    <property type="evidence" value="ECO:0007669"/>
    <property type="project" value="UniProtKB-SubCell"/>
</dbReference>
<evidence type="ECO:0000313" key="8">
    <source>
        <dbReference type="Proteomes" id="UP000695007"/>
    </source>
</evidence>
<organism evidence="8 9">
    <name type="scientific">Ceratosolen solmsi marchali</name>
    <dbReference type="NCBI Taxonomy" id="326594"/>
    <lineage>
        <taxon>Eukaryota</taxon>
        <taxon>Metazoa</taxon>
        <taxon>Ecdysozoa</taxon>
        <taxon>Arthropoda</taxon>
        <taxon>Hexapoda</taxon>
        <taxon>Insecta</taxon>
        <taxon>Pterygota</taxon>
        <taxon>Neoptera</taxon>
        <taxon>Endopterygota</taxon>
        <taxon>Hymenoptera</taxon>
        <taxon>Apocrita</taxon>
        <taxon>Proctotrupomorpha</taxon>
        <taxon>Chalcidoidea</taxon>
        <taxon>Agaonidae</taxon>
        <taxon>Agaoninae</taxon>
        <taxon>Ceratosolen</taxon>
    </lineage>
</organism>
<evidence type="ECO:0000256" key="6">
    <source>
        <dbReference type="ARBA" id="ARBA00023136"/>
    </source>
</evidence>
<keyword evidence="4" id="KW-0735">Signal-anchor</keyword>
<comment type="similarity">
    <text evidence="2">Belongs to the glycosyltransferase 31 family. Beta3-Gal-T subfamily.</text>
</comment>
<evidence type="ECO:0000256" key="5">
    <source>
        <dbReference type="ARBA" id="ARBA00022989"/>
    </source>
</evidence>
<dbReference type="RefSeq" id="XP_011497670.1">
    <property type="nucleotide sequence ID" value="XM_011499368.1"/>
</dbReference>
<evidence type="ECO:0000313" key="9">
    <source>
        <dbReference type="RefSeq" id="XP_011497670.1"/>
    </source>
</evidence>
<accession>A0AAJ7DV89</accession>
<dbReference type="InterPro" id="IPR026050">
    <property type="entry name" value="C1GALT1/C1GALT1_chp1"/>
</dbReference>
<dbReference type="Gene3D" id="3.90.550.50">
    <property type="match status" value="1"/>
</dbReference>
<keyword evidence="5 7" id="KW-1133">Transmembrane helix</keyword>
<evidence type="ECO:0000256" key="3">
    <source>
        <dbReference type="ARBA" id="ARBA00022692"/>
    </source>
</evidence>
<reference evidence="9" key="1">
    <citation type="submission" date="2025-08" db="UniProtKB">
        <authorList>
            <consortium name="RefSeq"/>
        </authorList>
    </citation>
    <scope>IDENTIFICATION</scope>
</reference>
<evidence type="ECO:0000256" key="4">
    <source>
        <dbReference type="ARBA" id="ARBA00022968"/>
    </source>
</evidence>
<gene>
    <name evidence="9" type="primary">LOC105362043</name>
</gene>
<comment type="subcellular location">
    <subcellularLocation>
        <location evidence="1">Membrane</location>
        <topology evidence="1">Single-pass type II membrane protein</topology>
    </subcellularLocation>
</comment>
<evidence type="ECO:0000256" key="2">
    <source>
        <dbReference type="ARBA" id="ARBA00006462"/>
    </source>
</evidence>
<dbReference type="PANTHER" id="PTHR23033">
    <property type="entry name" value="BETA1,3-GALACTOSYLTRANSFERASE"/>
    <property type="match status" value="1"/>
</dbReference>
<protein>
    <submittedName>
        <fullName evidence="9">C1GALT1-specific chaperone 1-like</fullName>
    </submittedName>
</protein>
<evidence type="ECO:0000256" key="7">
    <source>
        <dbReference type="SAM" id="Phobius"/>
    </source>
</evidence>
<keyword evidence="3 7" id="KW-0812">Transmembrane</keyword>
<keyword evidence="8" id="KW-1185">Reference proteome</keyword>
<keyword evidence="6 7" id="KW-0472">Membrane</keyword>
<feature type="transmembrane region" description="Helical" evidence="7">
    <location>
        <begin position="9"/>
        <end position="26"/>
    </location>
</feature>
<evidence type="ECO:0000256" key="1">
    <source>
        <dbReference type="ARBA" id="ARBA00004606"/>
    </source>
</evidence>
<name>A0AAJ7DV89_9HYME</name>